<comment type="similarity">
    <text evidence="1 2">Belongs to the UPF0145 family.</text>
</comment>
<dbReference type="STRING" id="1120995.SAMN02745245_01070"/>
<dbReference type="EMBL" id="FQXI01000006">
    <property type="protein sequence ID" value="SHH31962.1"/>
    <property type="molecule type" value="Genomic_DNA"/>
</dbReference>
<evidence type="ECO:0000256" key="1">
    <source>
        <dbReference type="ARBA" id="ARBA00010751"/>
    </source>
</evidence>
<accession>A0A1M5S002</accession>
<proteinExistence type="inferred from homology"/>
<name>A0A1M5S002_9FIRM</name>
<sequence length="105" mass="11500">MILTTTDNVQGREISEYLGLVFGEQVNGINFVKDIGAGFRNIVGGRSSGYEDEVIDMRDDCIKEITKRANEMGADGIVGLRFDYEVLGQGNMIMLSISGTAVKFK</sequence>
<dbReference type="RefSeq" id="WP_073184461.1">
    <property type="nucleotide sequence ID" value="NZ_FQXI01000006.1"/>
</dbReference>
<dbReference type="Proteomes" id="UP000184032">
    <property type="component" value="Unassembled WGS sequence"/>
</dbReference>
<dbReference type="AlphaFoldDB" id="A0A1M5S002"/>
<evidence type="ECO:0000313" key="4">
    <source>
        <dbReference type="Proteomes" id="UP000184032"/>
    </source>
</evidence>
<dbReference type="PANTHER" id="PTHR34068">
    <property type="entry name" value="UPF0145 PROTEIN YBJQ"/>
    <property type="match status" value="1"/>
</dbReference>
<dbReference type="PANTHER" id="PTHR34068:SF1">
    <property type="entry name" value="UPF0145 PROTEIN YBJQ"/>
    <property type="match status" value="1"/>
</dbReference>
<keyword evidence="4" id="KW-1185">Reference proteome</keyword>
<reference evidence="3 4" key="1">
    <citation type="submission" date="2016-11" db="EMBL/GenBank/DDBJ databases">
        <authorList>
            <person name="Jaros S."/>
            <person name="Januszkiewicz K."/>
            <person name="Wedrychowicz H."/>
        </authorList>
    </citation>
    <scope>NUCLEOTIDE SEQUENCE [LARGE SCALE GENOMIC DNA]</scope>
    <source>
        <strain evidence="3 4">DSM 21120</strain>
    </source>
</reference>
<protein>
    <recommendedName>
        <fullName evidence="2">UPF0145 protein SAMN02745245_01070</fullName>
    </recommendedName>
</protein>
<dbReference type="InterPro" id="IPR002765">
    <property type="entry name" value="UPF0145_YbjQ-like"/>
</dbReference>
<dbReference type="InterPro" id="IPR035439">
    <property type="entry name" value="UPF0145_dom_sf"/>
</dbReference>
<dbReference type="Pfam" id="PF01906">
    <property type="entry name" value="YbjQ_1"/>
    <property type="match status" value="1"/>
</dbReference>
<dbReference type="OrthoDB" id="9796448at2"/>
<gene>
    <name evidence="3" type="ORF">SAMN02745245_01070</name>
</gene>
<evidence type="ECO:0000256" key="2">
    <source>
        <dbReference type="HAMAP-Rule" id="MF_00338"/>
    </source>
</evidence>
<evidence type="ECO:0000313" key="3">
    <source>
        <dbReference type="EMBL" id="SHH31962.1"/>
    </source>
</evidence>
<organism evidence="3 4">
    <name type="scientific">Anaerosphaera aminiphila DSM 21120</name>
    <dbReference type="NCBI Taxonomy" id="1120995"/>
    <lineage>
        <taxon>Bacteria</taxon>
        <taxon>Bacillati</taxon>
        <taxon>Bacillota</taxon>
        <taxon>Tissierellia</taxon>
        <taxon>Tissierellales</taxon>
        <taxon>Peptoniphilaceae</taxon>
        <taxon>Anaerosphaera</taxon>
    </lineage>
</organism>
<dbReference type="SUPFAM" id="SSF117782">
    <property type="entry name" value="YbjQ-like"/>
    <property type="match status" value="1"/>
</dbReference>
<dbReference type="Gene3D" id="3.30.110.70">
    <property type="entry name" value="Hypothetical protein apc22750. Chain B"/>
    <property type="match status" value="1"/>
</dbReference>
<dbReference type="HAMAP" id="MF_00338">
    <property type="entry name" value="UPF0145"/>
    <property type="match status" value="1"/>
</dbReference>